<accession>A0A495W9N9</accession>
<dbReference type="InterPro" id="IPR004561">
    <property type="entry name" value="IsoChor_synthase"/>
</dbReference>
<keyword evidence="4" id="KW-0413">Isomerase</keyword>
<evidence type="ECO:0000313" key="8">
    <source>
        <dbReference type="Proteomes" id="UP000282084"/>
    </source>
</evidence>
<protein>
    <recommendedName>
        <fullName evidence="3">isochorismate synthase</fullName>
        <ecNumber evidence="3">5.4.4.2</ecNumber>
    </recommendedName>
    <alternativeName>
        <fullName evidence="5">Isochorismate mutase</fullName>
    </alternativeName>
</protein>
<dbReference type="OrthoDB" id="9806579at2"/>
<name>A0A495W9N9_9PSEU</name>
<dbReference type="PANTHER" id="PTHR42839:SF2">
    <property type="entry name" value="ISOCHORISMATE SYNTHASE ENTC"/>
    <property type="match status" value="1"/>
</dbReference>
<dbReference type="EC" id="5.4.4.2" evidence="3"/>
<dbReference type="InterPro" id="IPR015890">
    <property type="entry name" value="Chorismate_C"/>
</dbReference>
<comment type="similarity">
    <text evidence="2">Belongs to the isochorismate synthase family.</text>
</comment>
<evidence type="ECO:0000256" key="5">
    <source>
        <dbReference type="ARBA" id="ARBA00041564"/>
    </source>
</evidence>
<reference evidence="7 8" key="1">
    <citation type="submission" date="2018-10" db="EMBL/GenBank/DDBJ databases">
        <title>Sequencing the genomes of 1000 actinobacteria strains.</title>
        <authorList>
            <person name="Klenk H.-P."/>
        </authorList>
    </citation>
    <scope>NUCLEOTIDE SEQUENCE [LARGE SCALE GENOMIC DNA]</scope>
    <source>
        <strain evidence="7 8">DSM 43800</strain>
    </source>
</reference>
<feature type="domain" description="Chorismate-utilising enzyme C-terminal" evidence="6">
    <location>
        <begin position="166"/>
        <end position="411"/>
    </location>
</feature>
<evidence type="ECO:0000256" key="4">
    <source>
        <dbReference type="ARBA" id="ARBA00023235"/>
    </source>
</evidence>
<evidence type="ECO:0000313" key="7">
    <source>
        <dbReference type="EMBL" id="RKT57867.1"/>
    </source>
</evidence>
<dbReference type="RefSeq" id="WP_121010140.1">
    <property type="nucleotide sequence ID" value="NZ_RBXO01000001.1"/>
</dbReference>
<dbReference type="InterPro" id="IPR005801">
    <property type="entry name" value="ADC_synthase"/>
</dbReference>
<dbReference type="Pfam" id="PF00425">
    <property type="entry name" value="Chorismate_bind"/>
    <property type="match status" value="1"/>
</dbReference>
<dbReference type="Proteomes" id="UP000282084">
    <property type="component" value="Unassembled WGS sequence"/>
</dbReference>
<gene>
    <name evidence="7" type="ORF">C8E97_6599</name>
</gene>
<proteinExistence type="inferred from homology"/>
<sequence>MTTAPASRARHRLGVHSRRVADAGLLGRLPAPTGALAWVRDGAGLVGWGEAARFEVSGPDRFAAADRWWREFTAALEVRDEVGVPGSGPVAFVSLAFADRPGHSVLVVPEVVAGVRDGEAWVTTIGGRPGAHGGPRDTALPGVTEVRPVRRPSSVRYTDGRFPVPAYREAVRAAVARMRAGELAKVVLAHDVLAVADSPIDERFVLEGLARRYQGCWVYAVDGLVGATPELLLRRSGAVVDSRVLAGTTWPRAGVPDDDLAAALLASGKDLAEHEYAVRSLTDALRPFCAAMSVDGPSVLRLPNVSHLSSDVVGTLSGTPSLLRLGEALHPTAAVGGTPRAAAVAVIEELEGMDRGRYAGPVGWVDGNGDGELGVALRCARVEGRTARLFAGCGLVADSDPDAEVREAHAKTQPLREALEGP</sequence>
<dbReference type="NCBIfam" id="TIGR00543">
    <property type="entry name" value="isochor_syn"/>
    <property type="match status" value="1"/>
</dbReference>
<dbReference type="Gene3D" id="3.60.120.10">
    <property type="entry name" value="Anthranilate synthase"/>
    <property type="match status" value="1"/>
</dbReference>
<dbReference type="SUPFAM" id="SSF56322">
    <property type="entry name" value="ADC synthase"/>
    <property type="match status" value="1"/>
</dbReference>
<comment type="catalytic activity">
    <reaction evidence="1">
        <text>chorismate = isochorismate</text>
        <dbReference type="Rhea" id="RHEA:18985"/>
        <dbReference type="ChEBI" id="CHEBI:29748"/>
        <dbReference type="ChEBI" id="CHEBI:29780"/>
        <dbReference type="EC" id="5.4.4.2"/>
    </reaction>
</comment>
<evidence type="ECO:0000259" key="6">
    <source>
        <dbReference type="Pfam" id="PF00425"/>
    </source>
</evidence>
<dbReference type="PANTHER" id="PTHR42839">
    <property type="entry name" value="ISOCHORISMATE SYNTHASE ENTC"/>
    <property type="match status" value="1"/>
</dbReference>
<dbReference type="EMBL" id="RBXO01000001">
    <property type="protein sequence ID" value="RKT57867.1"/>
    <property type="molecule type" value="Genomic_DNA"/>
</dbReference>
<evidence type="ECO:0000256" key="1">
    <source>
        <dbReference type="ARBA" id="ARBA00000799"/>
    </source>
</evidence>
<organism evidence="7 8">
    <name type="scientific">Saccharothrix australiensis</name>
    <dbReference type="NCBI Taxonomy" id="2072"/>
    <lineage>
        <taxon>Bacteria</taxon>
        <taxon>Bacillati</taxon>
        <taxon>Actinomycetota</taxon>
        <taxon>Actinomycetes</taxon>
        <taxon>Pseudonocardiales</taxon>
        <taxon>Pseudonocardiaceae</taxon>
        <taxon>Saccharothrix</taxon>
    </lineage>
</organism>
<keyword evidence="8" id="KW-1185">Reference proteome</keyword>
<dbReference type="AlphaFoldDB" id="A0A495W9N9"/>
<comment type="caution">
    <text evidence="7">The sequence shown here is derived from an EMBL/GenBank/DDBJ whole genome shotgun (WGS) entry which is preliminary data.</text>
</comment>
<evidence type="ECO:0000256" key="3">
    <source>
        <dbReference type="ARBA" id="ARBA00012824"/>
    </source>
</evidence>
<dbReference type="GO" id="GO:0008909">
    <property type="term" value="F:isochorismate synthase activity"/>
    <property type="evidence" value="ECO:0007669"/>
    <property type="project" value="UniProtKB-EC"/>
</dbReference>
<evidence type="ECO:0000256" key="2">
    <source>
        <dbReference type="ARBA" id="ARBA00005297"/>
    </source>
</evidence>